<evidence type="ECO:0000256" key="2">
    <source>
        <dbReference type="SAM" id="Phobius"/>
    </source>
</evidence>
<comment type="caution">
    <text evidence="3">The sequence shown here is derived from an EMBL/GenBank/DDBJ whole genome shotgun (WGS) entry which is preliminary data.</text>
</comment>
<feature type="compositionally biased region" description="Polar residues" evidence="1">
    <location>
        <begin position="235"/>
        <end position="244"/>
    </location>
</feature>
<name>A0A939SAR2_9MICO</name>
<keyword evidence="2" id="KW-0472">Membrane</keyword>
<proteinExistence type="predicted"/>
<evidence type="ECO:0000313" key="4">
    <source>
        <dbReference type="Proteomes" id="UP000664382"/>
    </source>
</evidence>
<evidence type="ECO:0008006" key="5">
    <source>
        <dbReference type="Google" id="ProtNLM"/>
    </source>
</evidence>
<feature type="region of interest" description="Disordered" evidence="1">
    <location>
        <begin position="221"/>
        <end position="244"/>
    </location>
</feature>
<keyword evidence="4" id="KW-1185">Reference proteome</keyword>
<evidence type="ECO:0000256" key="1">
    <source>
        <dbReference type="SAM" id="MobiDB-lite"/>
    </source>
</evidence>
<evidence type="ECO:0000313" key="3">
    <source>
        <dbReference type="EMBL" id="MBO1902217.1"/>
    </source>
</evidence>
<sequence>MSLRPRTIGLGLGAAAAALAGFGLALGLQLALPLALPIAAVVGVGVGLLAAPARPSELVRLGVMPTTTAQALDAAAESAAATARAVGRLRGRPVWGTTGLDGELLALGSDIEGLAGQPALRSRSQTDGDVQTLFTLATDYLPTIVNLAIENDRMHASFSGGRPRAEIARNVEGLQAQTRVLGEVLERIESDVVRGVSRDAEQHAEFLRMRFAQTGAPELLDLSVPRQAPPPTIPDQPSNRPEHE</sequence>
<feature type="transmembrane region" description="Helical" evidence="2">
    <location>
        <begin position="7"/>
        <end position="28"/>
    </location>
</feature>
<dbReference type="RefSeq" id="WP_208097970.1">
    <property type="nucleotide sequence ID" value="NZ_JAGDYM010000010.1"/>
</dbReference>
<feature type="transmembrane region" description="Helical" evidence="2">
    <location>
        <begin position="34"/>
        <end position="51"/>
    </location>
</feature>
<dbReference type="AlphaFoldDB" id="A0A939SAR2"/>
<organism evidence="3 4">
    <name type="scientific">Leucobacter weissii</name>
    <dbReference type="NCBI Taxonomy" id="1983706"/>
    <lineage>
        <taxon>Bacteria</taxon>
        <taxon>Bacillati</taxon>
        <taxon>Actinomycetota</taxon>
        <taxon>Actinomycetes</taxon>
        <taxon>Micrococcales</taxon>
        <taxon>Microbacteriaceae</taxon>
        <taxon>Leucobacter</taxon>
    </lineage>
</organism>
<keyword evidence="2" id="KW-1133">Transmembrane helix</keyword>
<dbReference type="Proteomes" id="UP000664382">
    <property type="component" value="Unassembled WGS sequence"/>
</dbReference>
<gene>
    <name evidence="3" type="ORF">J4H92_09690</name>
</gene>
<keyword evidence="2" id="KW-0812">Transmembrane</keyword>
<protein>
    <recommendedName>
        <fullName evidence="5">5-bromo-4-chloroindolyl phosphate hydrolysis protein</fullName>
    </recommendedName>
</protein>
<reference evidence="3" key="1">
    <citation type="submission" date="2021-03" db="EMBL/GenBank/DDBJ databases">
        <title>Leucobacter chromiisoli sp. nov., isolated from chromium-containing soil of chemical plant.</title>
        <authorList>
            <person name="Xu Z."/>
        </authorList>
    </citation>
    <scope>NUCLEOTIDE SEQUENCE</scope>
    <source>
        <strain evidence="3">S27</strain>
    </source>
</reference>
<dbReference type="EMBL" id="JAGDYM010000010">
    <property type="protein sequence ID" value="MBO1902217.1"/>
    <property type="molecule type" value="Genomic_DNA"/>
</dbReference>
<accession>A0A939SAR2</accession>